<dbReference type="AlphaFoldDB" id="A0A223V2B3"/>
<evidence type="ECO:0000313" key="3">
    <source>
        <dbReference type="Proteomes" id="UP000215244"/>
    </source>
</evidence>
<dbReference type="EMBL" id="CP022957">
    <property type="protein sequence ID" value="ASV28989.1"/>
    <property type="molecule type" value="Genomic_DNA"/>
</dbReference>
<dbReference type="OrthoDB" id="1160166at2"/>
<evidence type="ECO:0000256" key="1">
    <source>
        <dbReference type="SAM" id="Phobius"/>
    </source>
</evidence>
<dbReference type="Proteomes" id="UP000215244">
    <property type="component" value="Chromosome"/>
</dbReference>
<dbReference type="Pfam" id="PF14329">
    <property type="entry name" value="DUF4386"/>
    <property type="match status" value="1"/>
</dbReference>
<evidence type="ECO:0008006" key="4">
    <source>
        <dbReference type="Google" id="ProtNLM"/>
    </source>
</evidence>
<feature type="transmembrane region" description="Helical" evidence="1">
    <location>
        <begin position="166"/>
        <end position="188"/>
    </location>
</feature>
<protein>
    <recommendedName>
        <fullName evidence="4">DUF4386 domain-containing protein</fullName>
    </recommendedName>
</protein>
<keyword evidence="1" id="KW-0472">Membrane</keyword>
<evidence type="ECO:0000313" key="2">
    <source>
        <dbReference type="EMBL" id="ASV28989.1"/>
    </source>
</evidence>
<keyword evidence="1" id="KW-0812">Transmembrane</keyword>
<sequence length="228" mass="26009">MNITNQKLARLAGVIYLITVITGVFSLMYVPNKTFIWEDPKKNIQLFQEFEFLFRLSIVSEVLCYSAFLLLPILLHYLFKKTNKYLSRLMILFVLVAVPLSLLAISHKLDMLDTLGNDSLSQIDAEQLQSQIGLYYNKIKIAQIFWGLWLLPFGYLIYVSGILPKLLGVFLMLGGIGYMVNFVGPILFPNFTQSIIPIVAKIPSSIGEIGTCLWLLLIGLKKEFRYED</sequence>
<proteinExistence type="predicted"/>
<keyword evidence="1" id="KW-1133">Transmembrane helix</keyword>
<feature type="transmembrane region" description="Helical" evidence="1">
    <location>
        <begin position="52"/>
        <end position="78"/>
    </location>
</feature>
<accession>A0A223V2B3</accession>
<organism evidence="2 3">
    <name type="scientific">Maribacter cobaltidurans</name>
    <dbReference type="NCBI Taxonomy" id="1178778"/>
    <lineage>
        <taxon>Bacteria</taxon>
        <taxon>Pseudomonadati</taxon>
        <taxon>Bacteroidota</taxon>
        <taxon>Flavobacteriia</taxon>
        <taxon>Flavobacteriales</taxon>
        <taxon>Flavobacteriaceae</taxon>
        <taxon>Maribacter</taxon>
    </lineage>
</organism>
<feature type="transmembrane region" description="Helical" evidence="1">
    <location>
        <begin position="141"/>
        <end position="159"/>
    </location>
</feature>
<dbReference type="InterPro" id="IPR025495">
    <property type="entry name" value="DUF4386"/>
</dbReference>
<reference evidence="2 3" key="1">
    <citation type="submission" date="2017-08" db="EMBL/GenBank/DDBJ databases">
        <title>The complete genome sequence of Maribacter sp. B1, isolated from deep-sea sediment.</title>
        <authorList>
            <person name="Wu Y.-H."/>
            <person name="Cheng H."/>
            <person name="Xu X.-W."/>
        </authorList>
    </citation>
    <scope>NUCLEOTIDE SEQUENCE [LARGE SCALE GENOMIC DNA]</scope>
    <source>
        <strain evidence="2 3">B1</strain>
    </source>
</reference>
<feature type="transmembrane region" description="Helical" evidence="1">
    <location>
        <begin position="85"/>
        <end position="105"/>
    </location>
</feature>
<feature type="transmembrane region" description="Helical" evidence="1">
    <location>
        <begin position="194"/>
        <end position="217"/>
    </location>
</feature>
<keyword evidence="3" id="KW-1185">Reference proteome</keyword>
<dbReference type="KEGG" id="marb:CJ263_01395"/>
<feature type="transmembrane region" description="Helical" evidence="1">
    <location>
        <begin position="12"/>
        <end position="32"/>
    </location>
</feature>
<name>A0A223V2B3_9FLAO</name>
<dbReference type="RefSeq" id="WP_094995623.1">
    <property type="nucleotide sequence ID" value="NZ_BMJL01000001.1"/>
</dbReference>
<gene>
    <name evidence="2" type="ORF">CJ263_01395</name>
</gene>